<accession>A0A927BZM5</accession>
<dbReference type="AlphaFoldDB" id="A0A927BZM5"/>
<name>A0A927BZM5_9BACL</name>
<keyword evidence="2" id="KW-1185">Reference proteome</keyword>
<reference evidence="1" key="1">
    <citation type="submission" date="2020-09" db="EMBL/GenBank/DDBJ databases">
        <title>A novel bacterium of genus Paenibacillus, isolated from South China Sea.</title>
        <authorList>
            <person name="Huang H."/>
            <person name="Mo K."/>
            <person name="Hu Y."/>
        </authorList>
    </citation>
    <scope>NUCLEOTIDE SEQUENCE</scope>
    <source>
        <strain evidence="1">IB182496</strain>
    </source>
</reference>
<organism evidence="1 2">
    <name type="scientific">Paenibacillus sabuli</name>
    <dbReference type="NCBI Taxonomy" id="2772509"/>
    <lineage>
        <taxon>Bacteria</taxon>
        <taxon>Bacillati</taxon>
        <taxon>Bacillota</taxon>
        <taxon>Bacilli</taxon>
        <taxon>Bacillales</taxon>
        <taxon>Paenibacillaceae</taxon>
        <taxon>Paenibacillus</taxon>
    </lineage>
</organism>
<dbReference type="RefSeq" id="WP_190921613.1">
    <property type="nucleotide sequence ID" value="NZ_JACXIZ010000071.1"/>
</dbReference>
<dbReference type="Proteomes" id="UP000621560">
    <property type="component" value="Unassembled WGS sequence"/>
</dbReference>
<comment type="caution">
    <text evidence="1">The sequence shown here is derived from an EMBL/GenBank/DDBJ whole genome shotgun (WGS) entry which is preliminary data.</text>
</comment>
<evidence type="ECO:0000313" key="1">
    <source>
        <dbReference type="EMBL" id="MBD2848515.1"/>
    </source>
</evidence>
<dbReference type="EMBL" id="JACXIZ010000071">
    <property type="protein sequence ID" value="MBD2848515.1"/>
    <property type="molecule type" value="Genomic_DNA"/>
</dbReference>
<evidence type="ECO:0000313" key="2">
    <source>
        <dbReference type="Proteomes" id="UP000621560"/>
    </source>
</evidence>
<gene>
    <name evidence="1" type="ORF">IDH44_25325</name>
</gene>
<proteinExistence type="predicted"/>
<sequence>MLLNIDPGLYSELFKYYVRQQTGNQFIQDDYTLGFEEAAQEMIASLNAKLQELKSSQ</sequence>
<protein>
    <submittedName>
        <fullName evidence="1">Uncharacterized protein</fullName>
    </submittedName>
</protein>